<accession>A0A4Q9MBE5</accession>
<dbReference type="OrthoDB" id="2787676at2759"/>
<dbReference type="Proteomes" id="UP000292957">
    <property type="component" value="Unassembled WGS sequence"/>
</dbReference>
<dbReference type="EMBL" id="ML143501">
    <property type="protein sequence ID" value="TBU23588.1"/>
    <property type="molecule type" value="Genomic_DNA"/>
</dbReference>
<evidence type="ECO:0000313" key="1">
    <source>
        <dbReference type="EMBL" id="TBU23588.1"/>
    </source>
</evidence>
<organism evidence="1">
    <name type="scientific">Dichomitus squalens</name>
    <dbReference type="NCBI Taxonomy" id="114155"/>
    <lineage>
        <taxon>Eukaryota</taxon>
        <taxon>Fungi</taxon>
        <taxon>Dikarya</taxon>
        <taxon>Basidiomycota</taxon>
        <taxon>Agaricomycotina</taxon>
        <taxon>Agaricomycetes</taxon>
        <taxon>Polyporales</taxon>
        <taxon>Polyporaceae</taxon>
        <taxon>Dichomitus</taxon>
    </lineage>
</organism>
<proteinExistence type="predicted"/>
<reference evidence="1" key="1">
    <citation type="submission" date="2019-01" db="EMBL/GenBank/DDBJ databases">
        <title>Draft genome sequences of three monokaryotic isolates of the white-rot basidiomycete fungus Dichomitus squalens.</title>
        <authorList>
            <consortium name="DOE Joint Genome Institute"/>
            <person name="Lopez S.C."/>
            <person name="Andreopoulos B."/>
            <person name="Pangilinan J."/>
            <person name="Lipzen A."/>
            <person name="Riley R."/>
            <person name="Ahrendt S."/>
            <person name="Ng V."/>
            <person name="Barry K."/>
            <person name="Daum C."/>
            <person name="Grigoriev I.V."/>
            <person name="Hilden K.S."/>
            <person name="Makela M.R."/>
            <person name="de Vries R.P."/>
        </authorList>
    </citation>
    <scope>NUCLEOTIDE SEQUENCE [LARGE SCALE GENOMIC DNA]</scope>
    <source>
        <strain evidence="1">OM18370.1</strain>
    </source>
</reference>
<sequence>MKKVFRGLTTAVLEGNAWKKLVDPSVTRGLTAYPRKPTDQQRLGVRFDYDGEITIDDIVYHKYQMQPNAGDDIPATIKNWRDANGGTHAVMANVYVKKNGTKEDVEEALKGIFDSVQGV</sequence>
<dbReference type="AlphaFoldDB" id="A0A4Q9MBE5"/>
<gene>
    <name evidence="1" type="ORF">BD311DRAFT_810653</name>
</gene>
<name>A0A4Q9MBE5_9APHY</name>
<protein>
    <submittedName>
        <fullName evidence="1">Uncharacterized protein</fullName>
    </submittedName>
</protein>